<accession>A0A060N8Q7</accession>
<sequence length="143" mass="16934">MMIHGIQWDSNALNGKGQVQWIECKTPVKYLINQNKNYYSTKSNFINLGQHTDNTQLENWYNKYGADDVNIITQNLNNKEFPMTKNKSGIWKTDFQLDMNDVTDNIELVDTDENNKSIKYNCNDYRIIDLCDNEFDIRMFKEK</sequence>
<proteinExistence type="predicted"/>
<dbReference type="AlphaFoldDB" id="A0A060N8Q7"/>
<dbReference type="Proteomes" id="UP000054164">
    <property type="component" value="Unassembled WGS sequence"/>
</dbReference>
<name>A0A060N8Q7_CLOBO</name>
<organism evidence="1">
    <name type="scientific">Clostridium botulinum B str. Osaka05</name>
    <dbReference type="NCBI Taxonomy" id="1407017"/>
    <lineage>
        <taxon>Bacteria</taxon>
        <taxon>Bacillati</taxon>
        <taxon>Bacillota</taxon>
        <taxon>Clostridia</taxon>
        <taxon>Eubacteriales</taxon>
        <taxon>Clostridiaceae</taxon>
        <taxon>Clostridium</taxon>
    </lineage>
</organism>
<dbReference type="EMBL" id="BA000058">
    <property type="protein sequence ID" value="BAO04858.1"/>
    <property type="molecule type" value="Genomic_DNA"/>
</dbReference>
<gene>
    <name evidence="1" type="ORF">CBO05P1_139</name>
</gene>
<dbReference type="HOGENOM" id="CLU_150508_0_0_9"/>
<reference evidence="1" key="1">
    <citation type="submission" date="2013-10" db="EMBL/GenBank/DDBJ databases">
        <title>Draft genome sequence of Clostridium botulinum type B strain Osaka05.</title>
        <authorList>
            <person name="Sakaguchi Y."/>
            <person name="Hosomi K."/>
            <person name="Uchiyama J."/>
            <person name="Ogura Y."/>
            <person name="Sakaguchi M."/>
            <person name="Kohda T."/>
            <person name="Mukamoto M."/>
            <person name="Misawa N."/>
            <person name="Matsuzaki S."/>
            <person name="Hayashi T."/>
            <person name="Kozaki S."/>
        </authorList>
    </citation>
    <scope>NUCLEOTIDE SEQUENCE</scope>
    <source>
        <strain evidence="1">Osaka05</strain>
    </source>
</reference>
<evidence type="ECO:0000313" key="1">
    <source>
        <dbReference type="EMBL" id="BAO04858.1"/>
    </source>
</evidence>
<protein>
    <submittedName>
        <fullName evidence="1">Cell adhesion domain-containing protein</fullName>
    </submittedName>
</protein>